<dbReference type="PANTHER" id="PTHR45725:SF1">
    <property type="entry name" value="DISHEVELLED ASSOCIATED ACTIVATOR OF MORPHOGENESIS, ISOFORM D"/>
    <property type="match status" value="1"/>
</dbReference>
<proteinExistence type="predicted"/>
<feature type="compositionally biased region" description="Polar residues" evidence="2">
    <location>
        <begin position="575"/>
        <end position="585"/>
    </location>
</feature>
<evidence type="ECO:0000313" key="6">
    <source>
        <dbReference type="Proteomes" id="UP000515154"/>
    </source>
</evidence>
<dbReference type="Pfam" id="PF02181">
    <property type="entry name" value="FH2"/>
    <property type="match status" value="1"/>
</dbReference>
<reference evidence="7" key="1">
    <citation type="submission" date="2025-08" db="UniProtKB">
        <authorList>
            <consortium name="RefSeq"/>
        </authorList>
    </citation>
    <scope>IDENTIFICATION</scope>
</reference>
<dbReference type="InterPro" id="IPR014767">
    <property type="entry name" value="DAD_dom"/>
</dbReference>
<dbReference type="InterPro" id="IPR042201">
    <property type="entry name" value="FH2_Formin_sf"/>
</dbReference>
<feature type="coiled-coil region" evidence="1">
    <location>
        <begin position="443"/>
        <end position="533"/>
    </location>
</feature>
<dbReference type="RefSeq" id="XP_036357504.1">
    <property type="nucleotide sequence ID" value="XM_036501611.1"/>
</dbReference>
<evidence type="ECO:0000259" key="4">
    <source>
        <dbReference type="PROSITE" id="PS51232"/>
    </source>
</evidence>
<dbReference type="Pfam" id="PF06367">
    <property type="entry name" value="Drf_FH3"/>
    <property type="match status" value="1"/>
</dbReference>
<dbReference type="InterPro" id="IPR010472">
    <property type="entry name" value="FH3_dom"/>
</dbReference>
<dbReference type="SMART" id="SM00498">
    <property type="entry name" value="FH2"/>
    <property type="match status" value="1"/>
</dbReference>
<dbReference type="InterPro" id="IPR051425">
    <property type="entry name" value="Formin_Homology"/>
</dbReference>
<evidence type="ECO:0000256" key="2">
    <source>
        <dbReference type="SAM" id="MobiDB-lite"/>
    </source>
</evidence>
<dbReference type="SUPFAM" id="SSF48371">
    <property type="entry name" value="ARM repeat"/>
    <property type="match status" value="1"/>
</dbReference>
<name>A0A7E6EQ75_9MOLL</name>
<dbReference type="FunFam" id="1.25.10.10:FF:000800">
    <property type="entry name" value="Disheveled-associated activator of morphogenesis"/>
    <property type="match status" value="1"/>
</dbReference>
<dbReference type="Proteomes" id="UP000515154">
    <property type="component" value="Linkage group LG3"/>
</dbReference>
<dbReference type="AlphaFoldDB" id="A0A7E6EQ75"/>
<feature type="domain" description="DAD" evidence="3">
    <location>
        <begin position="1055"/>
        <end position="1090"/>
    </location>
</feature>
<feature type="compositionally biased region" description="Basic and acidic residues" evidence="2">
    <location>
        <begin position="1007"/>
        <end position="1038"/>
    </location>
</feature>
<dbReference type="Gene3D" id="1.25.10.10">
    <property type="entry name" value="Leucine-rich Repeat Variant"/>
    <property type="match status" value="1"/>
</dbReference>
<dbReference type="SMART" id="SM01139">
    <property type="entry name" value="Drf_FH3"/>
    <property type="match status" value="1"/>
</dbReference>
<organism evidence="6 7">
    <name type="scientific">Octopus sinensis</name>
    <name type="common">East Asian common octopus</name>
    <dbReference type="NCBI Taxonomy" id="2607531"/>
    <lineage>
        <taxon>Eukaryota</taxon>
        <taxon>Metazoa</taxon>
        <taxon>Spiralia</taxon>
        <taxon>Lophotrochozoa</taxon>
        <taxon>Mollusca</taxon>
        <taxon>Cephalopoda</taxon>
        <taxon>Coleoidea</taxon>
        <taxon>Octopodiformes</taxon>
        <taxon>Octopoda</taxon>
        <taxon>Incirrata</taxon>
        <taxon>Octopodidae</taxon>
        <taxon>Octopus</taxon>
    </lineage>
</organism>
<dbReference type="InterPro" id="IPR011989">
    <property type="entry name" value="ARM-like"/>
</dbReference>
<keyword evidence="6" id="KW-1185">Reference proteome</keyword>
<feature type="compositionally biased region" description="Pro residues" evidence="2">
    <location>
        <begin position="586"/>
        <end position="608"/>
    </location>
</feature>
<dbReference type="Pfam" id="PF06371">
    <property type="entry name" value="Drf_GBD"/>
    <property type="match status" value="1"/>
</dbReference>
<keyword evidence="1" id="KW-0175">Coiled coil</keyword>
<dbReference type="GO" id="GO:0030036">
    <property type="term" value="P:actin cytoskeleton organization"/>
    <property type="evidence" value="ECO:0007669"/>
    <property type="project" value="InterPro"/>
</dbReference>
<dbReference type="SMART" id="SM01140">
    <property type="entry name" value="Drf_GBD"/>
    <property type="match status" value="1"/>
</dbReference>
<feature type="compositionally biased region" description="Polar residues" evidence="2">
    <location>
        <begin position="612"/>
        <end position="638"/>
    </location>
</feature>
<gene>
    <name evidence="7" type="primary">LOC115209251</name>
</gene>
<feature type="region of interest" description="Disordered" evidence="2">
    <location>
        <begin position="1007"/>
        <end position="1057"/>
    </location>
</feature>
<evidence type="ECO:0000313" key="7">
    <source>
        <dbReference type="RefSeq" id="XP_036357504.1"/>
    </source>
</evidence>
<sequence>MSLKELLNTEVNMTGKQGFCWCFGGSRPPEITIEFGHTLKPMTLDIPMPTDENELNEKFEKLVEELDLDKPHREALFNLPPEKKWQIYCSKKWDEDNPSTATWSDFYIESLKKLSTVCIQFNDEHEASRSKLVENLKTALRTQPMSFVVRFIELNGLQIILDFLSNMDYETAQSSVHTSMIGCIKALMNNSQSRAHVLAHPNSINIIAQSLSSENIKTKIAALEILGAMCLVPGGHRKVLEAMLHYQKYACERARFQSIIYDLDRSTGVYKEEVGLKTAIMSFINAILNYGAGQTQLEFRLHLRYEFLMLGIQPVIDKLRSHENAVLDRHLDFFEMVRNEDERELGKKFESVHIDTRSATNMFELLRKKLALSLAYSSLMSILQHMLLMPYNNSSKCASQWLIIDRVVQQMVLQEKNGKDPDLAPVEINFTHIIRQIACENDIKSFQQKMREIEKANDDLNLKMQKKERECDAKTQEKEELISTVNKMKTKLEKEITNHQETKQNISDMSSLIHELQAQLENECAEKKKLQYMVSTGSLPDDAKMDFSSASLGFKSNSNLITNRTIPLSLPQNVSKNHLNAQNGPSLPPPPPPPPPPVGGPPPPPPPMASKRNPSVESSTTTARKKNTPASSQPLKSFNWSKLPETKLNGSIWTSIDEAKMYKTLDLQDFEKTFSAYQRKGGQFEDEEDKNQNAKLKAKELSVVDGRRAQNCTILLSKLKLTNDELATAILNMDEQEDLPKDMLEQLLKFVPTPEESQLLSEHNHEIDQMARADRFLFEMGKIVHYEQRVKALYFKKKFQERISDCKPKIEGVMEASKEVFRSKKLKKLLEIVLAFGNYMNRGQRGNASGFKLISLNKIIDTKSSINKNVTLLHYLLETFEKKFPEITNLEEDLSHVKIASKVNFIELEKDLAFIRKGLSDIEKELDFLRSHNTDSRDKFISVMTDFITVAAYNFSELEESYAEMKQKYERALKSFCEDPNQQPDEFFSVLDTFLVSFAEAKHDNDKQKLKKVEEEKRAKLEQSKKEKDKQRLLRKQESLSSNCSTDKLTNGVTENNEKGEFDDLISALRTGDVFGEDMAKMKRIRRRATAQTDTSRERIRNIQS</sequence>
<dbReference type="PROSITE" id="PS51231">
    <property type="entry name" value="DAD"/>
    <property type="match status" value="1"/>
</dbReference>
<evidence type="ECO:0000259" key="5">
    <source>
        <dbReference type="PROSITE" id="PS51444"/>
    </source>
</evidence>
<evidence type="ECO:0000259" key="3">
    <source>
        <dbReference type="PROSITE" id="PS51231"/>
    </source>
</evidence>
<dbReference type="Gene3D" id="1.20.58.2220">
    <property type="entry name" value="Formin, FH2 domain"/>
    <property type="match status" value="1"/>
</dbReference>
<dbReference type="SUPFAM" id="SSF101447">
    <property type="entry name" value="Formin homology 2 domain (FH2 domain)"/>
    <property type="match status" value="1"/>
</dbReference>
<protein>
    <submittedName>
        <fullName evidence="7">Disheveled-associated activator of morphogenesis 1 isoform X1</fullName>
    </submittedName>
</protein>
<dbReference type="InterPro" id="IPR010473">
    <property type="entry name" value="GTPase-bd"/>
</dbReference>
<dbReference type="InterPro" id="IPR014768">
    <property type="entry name" value="GBD/FH3_dom"/>
</dbReference>
<dbReference type="GO" id="GO:0031267">
    <property type="term" value="F:small GTPase binding"/>
    <property type="evidence" value="ECO:0007669"/>
    <property type="project" value="InterPro"/>
</dbReference>
<dbReference type="PANTHER" id="PTHR45725">
    <property type="entry name" value="FORMIN HOMOLOGY 2 FAMILY MEMBER"/>
    <property type="match status" value="1"/>
</dbReference>
<dbReference type="Gene3D" id="1.10.238.150">
    <property type="entry name" value="Formin, FH3 diaphanous domain"/>
    <property type="match status" value="1"/>
</dbReference>
<dbReference type="PROSITE" id="PS51444">
    <property type="entry name" value="FH2"/>
    <property type="match status" value="1"/>
</dbReference>
<dbReference type="InterPro" id="IPR016024">
    <property type="entry name" value="ARM-type_fold"/>
</dbReference>
<evidence type="ECO:0000256" key="1">
    <source>
        <dbReference type="SAM" id="Coils"/>
    </source>
</evidence>
<dbReference type="GO" id="GO:0003779">
    <property type="term" value="F:actin binding"/>
    <property type="evidence" value="ECO:0007669"/>
    <property type="project" value="InterPro"/>
</dbReference>
<dbReference type="InterPro" id="IPR015425">
    <property type="entry name" value="FH2_Formin"/>
</dbReference>
<accession>A0A7E6EQ75</accession>
<feature type="compositionally biased region" description="Polar residues" evidence="2">
    <location>
        <begin position="1039"/>
        <end position="1055"/>
    </location>
</feature>
<feature type="compositionally biased region" description="Basic and acidic residues" evidence="2">
    <location>
        <begin position="1095"/>
        <end position="1105"/>
    </location>
</feature>
<feature type="region of interest" description="Disordered" evidence="2">
    <location>
        <begin position="575"/>
        <end position="638"/>
    </location>
</feature>
<feature type="domain" description="GBD/FH3" evidence="4">
    <location>
        <begin position="47"/>
        <end position="419"/>
    </location>
</feature>
<feature type="domain" description="FH2" evidence="5">
    <location>
        <begin position="625"/>
        <end position="1024"/>
    </location>
</feature>
<dbReference type="PROSITE" id="PS51232">
    <property type="entry name" value="GBD_FH3"/>
    <property type="match status" value="1"/>
</dbReference>
<feature type="region of interest" description="Disordered" evidence="2">
    <location>
        <begin position="1086"/>
        <end position="1105"/>
    </location>
</feature>